<dbReference type="PATRIC" id="fig|1618436.3.peg.525"/>
<feature type="binding site" evidence="7">
    <location>
        <position position="362"/>
    </location>
    <ligand>
        <name>substrate</name>
    </ligand>
</feature>
<protein>
    <recommendedName>
        <fullName evidence="7">Glucose-6-phosphate 1-dehydrogenase</fullName>
        <shortName evidence="7">G6PD</shortName>
        <ecNumber evidence="7">1.1.1.49</ecNumber>
    </recommendedName>
</protein>
<evidence type="ECO:0000256" key="5">
    <source>
        <dbReference type="ARBA" id="ARBA00023002"/>
    </source>
</evidence>
<name>A0A0G1EQA2_9BACT</name>
<feature type="binding site" evidence="7">
    <location>
        <position position="39"/>
    </location>
    <ligand>
        <name>NADP(+)</name>
        <dbReference type="ChEBI" id="CHEBI:58349"/>
    </ligand>
</feature>
<dbReference type="InterPro" id="IPR036291">
    <property type="entry name" value="NAD(P)-bd_dom_sf"/>
</dbReference>
<comment type="caution">
    <text evidence="7">Lacks conserved residue(s) required for the propagation of feature annotation.</text>
</comment>
<keyword evidence="5 7" id="KW-0560">Oxidoreductase</keyword>
<evidence type="ECO:0000313" key="11">
    <source>
        <dbReference type="Proteomes" id="UP000034543"/>
    </source>
</evidence>
<evidence type="ECO:0000256" key="7">
    <source>
        <dbReference type="HAMAP-Rule" id="MF_00966"/>
    </source>
</evidence>
<feature type="active site" description="Proton acceptor" evidence="7">
    <location>
        <position position="253"/>
    </location>
</feature>
<dbReference type="GO" id="GO:0004345">
    <property type="term" value="F:glucose-6-phosphate dehydrogenase activity"/>
    <property type="evidence" value="ECO:0007669"/>
    <property type="project" value="UniProtKB-UniRule"/>
</dbReference>
<dbReference type="HAMAP" id="MF_00966">
    <property type="entry name" value="G6PD"/>
    <property type="match status" value="1"/>
</dbReference>
<feature type="binding site" evidence="7">
    <location>
        <begin position="81"/>
        <end position="82"/>
    </location>
    <ligand>
        <name>NADP(+)</name>
        <dbReference type="ChEBI" id="CHEBI:58349"/>
    </ligand>
</feature>
<evidence type="ECO:0000259" key="9">
    <source>
        <dbReference type="Pfam" id="PF02781"/>
    </source>
</evidence>
<dbReference type="InterPro" id="IPR019796">
    <property type="entry name" value="G6P_DH_AS"/>
</dbReference>
<dbReference type="PANTHER" id="PTHR23429:SF0">
    <property type="entry name" value="GLUCOSE-6-PHOSPHATE 1-DEHYDROGENASE"/>
    <property type="match status" value="1"/>
</dbReference>
<organism evidence="10 11">
    <name type="scientific">Candidatus Gottesmanbacteria bacterium GW2011_GWA1_43_11</name>
    <dbReference type="NCBI Taxonomy" id="1618436"/>
    <lineage>
        <taxon>Bacteria</taxon>
        <taxon>Candidatus Gottesmaniibacteriota</taxon>
    </lineage>
</organism>
<feature type="binding site" evidence="7">
    <location>
        <position position="248"/>
    </location>
    <ligand>
        <name>substrate</name>
    </ligand>
</feature>
<evidence type="ECO:0000256" key="1">
    <source>
        <dbReference type="ARBA" id="ARBA00004937"/>
    </source>
</evidence>
<reference evidence="10 11" key="1">
    <citation type="journal article" date="2015" name="Nature">
        <title>rRNA introns, odd ribosomes, and small enigmatic genomes across a large radiation of phyla.</title>
        <authorList>
            <person name="Brown C.T."/>
            <person name="Hug L.A."/>
            <person name="Thomas B.C."/>
            <person name="Sharon I."/>
            <person name="Castelle C.J."/>
            <person name="Singh A."/>
            <person name="Wilkins M.J."/>
            <person name="Williams K.H."/>
            <person name="Banfield J.F."/>
        </authorList>
    </citation>
    <scope>NUCLEOTIDE SEQUENCE [LARGE SCALE GENOMIC DNA]</scope>
</reference>
<feature type="binding site" evidence="7">
    <location>
        <position position="191"/>
    </location>
    <ligand>
        <name>substrate</name>
    </ligand>
</feature>
<dbReference type="EMBL" id="LCFB01000009">
    <property type="protein sequence ID" value="KKS85206.1"/>
    <property type="molecule type" value="Genomic_DNA"/>
</dbReference>
<comment type="caution">
    <text evidence="10">The sequence shown here is derived from an EMBL/GenBank/DDBJ whole genome shotgun (WGS) entry which is preliminary data.</text>
</comment>
<keyword evidence="4 7" id="KW-0521">NADP</keyword>
<feature type="binding site" evidence="7">
    <location>
        <position position="161"/>
    </location>
    <ligand>
        <name>NADP(+)</name>
        <dbReference type="ChEBI" id="CHEBI:58349"/>
    </ligand>
</feature>
<dbReference type="EC" id="1.1.1.49" evidence="7"/>
<dbReference type="PANTHER" id="PTHR23429">
    <property type="entry name" value="GLUCOSE-6-PHOSPHATE 1-DEHYDROGENASE G6PD"/>
    <property type="match status" value="1"/>
</dbReference>
<dbReference type="GO" id="GO:0009051">
    <property type="term" value="P:pentose-phosphate shunt, oxidative branch"/>
    <property type="evidence" value="ECO:0007669"/>
    <property type="project" value="TreeGrafter"/>
</dbReference>
<dbReference type="GO" id="GO:0050661">
    <property type="term" value="F:NADP binding"/>
    <property type="evidence" value="ECO:0007669"/>
    <property type="project" value="UniProtKB-UniRule"/>
</dbReference>
<dbReference type="SUPFAM" id="SSF55347">
    <property type="entry name" value="Glyceraldehyde-3-phosphate dehydrogenase-like, C-terminal domain"/>
    <property type="match status" value="1"/>
</dbReference>
<evidence type="ECO:0000313" key="10">
    <source>
        <dbReference type="EMBL" id="KKS85206.1"/>
    </source>
</evidence>
<dbReference type="STRING" id="1618436.UV59_C0009G0008"/>
<dbReference type="AlphaFoldDB" id="A0A0G1EQA2"/>
<comment type="catalytic activity">
    <reaction evidence="7">
        <text>D-glucose 6-phosphate + NADP(+) = 6-phospho-D-glucono-1,5-lactone + NADPH + H(+)</text>
        <dbReference type="Rhea" id="RHEA:15841"/>
        <dbReference type="ChEBI" id="CHEBI:15378"/>
        <dbReference type="ChEBI" id="CHEBI:57783"/>
        <dbReference type="ChEBI" id="CHEBI:57955"/>
        <dbReference type="ChEBI" id="CHEBI:58349"/>
        <dbReference type="ChEBI" id="CHEBI:61548"/>
        <dbReference type="EC" id="1.1.1.49"/>
    </reaction>
</comment>
<feature type="domain" description="Glucose-6-phosphate dehydrogenase NAD-binding" evidence="8">
    <location>
        <begin position="2"/>
        <end position="200"/>
    </location>
</feature>
<dbReference type="InterPro" id="IPR022674">
    <property type="entry name" value="G6P_DH_NAD-bd"/>
</dbReference>
<evidence type="ECO:0000259" key="8">
    <source>
        <dbReference type="Pfam" id="PF00479"/>
    </source>
</evidence>
<evidence type="ECO:0000256" key="4">
    <source>
        <dbReference type="ARBA" id="ARBA00022857"/>
    </source>
</evidence>
<dbReference type="GO" id="GO:0005829">
    <property type="term" value="C:cytosol"/>
    <property type="evidence" value="ECO:0007669"/>
    <property type="project" value="TreeGrafter"/>
</dbReference>
<keyword evidence="3 7" id="KW-0313">Glucose metabolism</keyword>
<evidence type="ECO:0000256" key="2">
    <source>
        <dbReference type="ARBA" id="ARBA00009975"/>
    </source>
</evidence>
<feature type="binding site" evidence="7">
    <location>
        <position position="229"/>
    </location>
    <ligand>
        <name>substrate</name>
    </ligand>
</feature>
<dbReference type="PIRSF" id="PIRSF000110">
    <property type="entry name" value="G6PD"/>
    <property type="match status" value="1"/>
</dbReference>
<comment type="pathway">
    <text evidence="1 7">Carbohydrate degradation; pentose phosphate pathway; D-ribulose 5-phosphate from D-glucose 6-phosphate (oxidative stage): step 1/3.</text>
</comment>
<feature type="domain" description="Glucose-6-phosphate dehydrogenase C-terminal" evidence="9">
    <location>
        <begin position="202"/>
        <end position="501"/>
    </location>
</feature>
<evidence type="ECO:0000256" key="6">
    <source>
        <dbReference type="ARBA" id="ARBA00023277"/>
    </source>
</evidence>
<feature type="binding site" evidence="7">
    <location>
        <position position="195"/>
    </location>
    <ligand>
        <name>substrate</name>
    </ligand>
</feature>
<dbReference type="Gene3D" id="3.40.50.720">
    <property type="entry name" value="NAD(P)-binding Rossmann-like Domain"/>
    <property type="match status" value="1"/>
</dbReference>
<comment type="function">
    <text evidence="7">Catalyzes the oxidation of glucose 6-phosphate to 6-phosphogluconolactone.</text>
</comment>
<dbReference type="Gene3D" id="3.30.360.10">
    <property type="entry name" value="Dihydrodipicolinate Reductase, domain 2"/>
    <property type="match status" value="1"/>
</dbReference>
<dbReference type="InterPro" id="IPR022675">
    <property type="entry name" value="G6P_DH_C"/>
</dbReference>
<dbReference type="NCBIfam" id="TIGR00871">
    <property type="entry name" value="zwf"/>
    <property type="match status" value="1"/>
</dbReference>
<keyword evidence="6 7" id="KW-0119">Carbohydrate metabolism</keyword>
<evidence type="ECO:0000256" key="3">
    <source>
        <dbReference type="ARBA" id="ARBA00022526"/>
    </source>
</evidence>
<dbReference type="Proteomes" id="UP000034543">
    <property type="component" value="Unassembled WGS sequence"/>
</dbReference>
<proteinExistence type="inferred from homology"/>
<sequence length="504" mass="57972">MVIFGVTGDLTQRKLIPALFHLFQKKLLPERFYIVGFSRRPYTSEDFKEFLEQAIKKYHQHNFSESQWHEFIGKCYYQQGDFGEAQGYLDLIGKLKEFDDFLSSCVPRFFYLATPPDNYPEILKYLHSTKLSEGCLPASLRQALPAGGQGSDKWTKIMIEKPFGKDLDDATKLDEKLAQFFNEEQIYRIDHYLGKEAVQNILAFRFGNTIFDPVWNNRFIDHVQITIAENLGVETRGNFFEGVGTLRDMAQSHLLQLMTAITMREPQRLDAEGIRDARTASIKEIVCIEPAQVETRIVRGQYGKGNSYTSGKNEQLLSYRKERNVSPVSNTETFVALKLFTTDGLWDGVPFYLRTGKRLQRKATEIAVIFKEPKLKMLGKGEKEVVANTLTFQIEPTQGIELTLNAKKVGFERIFNQVPMNFTYRTPDGLPEAYEKLLVDVMRGDQTLFTRTDEVQASWKLISRISQRWQEEKDPGFPNYPAGSWGPKAAEELIQKDGRAWILQ</sequence>
<comment type="similarity">
    <text evidence="2 7">Belongs to the glucose-6-phosphate dehydrogenase family.</text>
</comment>
<gene>
    <name evidence="7" type="primary">zwf</name>
    <name evidence="10" type="ORF">UV59_C0009G0008</name>
</gene>
<accession>A0A0G1EQA2</accession>
<dbReference type="Pfam" id="PF00479">
    <property type="entry name" value="G6PD_N"/>
    <property type="match status" value="1"/>
</dbReference>
<dbReference type="InterPro" id="IPR001282">
    <property type="entry name" value="G6P_DH"/>
</dbReference>
<dbReference type="PRINTS" id="PR00079">
    <property type="entry name" value="G6PDHDRGNASE"/>
</dbReference>
<feature type="binding site" evidence="7">
    <location>
        <position position="357"/>
    </location>
    <ligand>
        <name>substrate</name>
    </ligand>
</feature>
<dbReference type="PROSITE" id="PS00069">
    <property type="entry name" value="G6P_DEHYDROGENASE"/>
    <property type="match status" value="1"/>
</dbReference>
<dbReference type="Pfam" id="PF02781">
    <property type="entry name" value="G6PD_C"/>
    <property type="match status" value="1"/>
</dbReference>
<dbReference type="UniPathway" id="UPA00115">
    <property type="reaction ID" value="UER00408"/>
</dbReference>
<dbReference type="SUPFAM" id="SSF51735">
    <property type="entry name" value="NAD(P)-binding Rossmann-fold domains"/>
    <property type="match status" value="1"/>
</dbReference>
<dbReference type="GO" id="GO:0006006">
    <property type="term" value="P:glucose metabolic process"/>
    <property type="evidence" value="ECO:0007669"/>
    <property type="project" value="UniProtKB-KW"/>
</dbReference>